<evidence type="ECO:0000313" key="1">
    <source>
        <dbReference type="EMBL" id="ANJ12091.1"/>
    </source>
</evidence>
<dbReference type="KEGG" id="spav:Spa2297_34010"/>
<dbReference type="GeneID" id="91310088"/>
<accession>A0A191VAN5</accession>
<geneLocation type="plasmid" evidence="2">
    <name>pspa1</name>
</geneLocation>
<dbReference type="RefSeq" id="WP_064732419.1">
    <property type="nucleotide sequence ID" value="NZ_BMRX01000037.1"/>
</dbReference>
<name>A0A191VAN5_9ACTN</name>
<proteinExistence type="predicted"/>
<protein>
    <submittedName>
        <fullName evidence="1">Uncharacterized protein</fullName>
    </submittedName>
</protein>
<dbReference type="AlphaFoldDB" id="A0A191VAN5"/>
<keyword evidence="1" id="KW-0614">Plasmid</keyword>
<organism evidence="1 2">
    <name type="scientific">Streptomyces parvulus</name>
    <dbReference type="NCBI Taxonomy" id="146923"/>
    <lineage>
        <taxon>Bacteria</taxon>
        <taxon>Bacillati</taxon>
        <taxon>Actinomycetota</taxon>
        <taxon>Actinomycetes</taxon>
        <taxon>Kitasatosporales</taxon>
        <taxon>Streptomycetaceae</taxon>
        <taxon>Streptomyces</taxon>
    </lineage>
</organism>
<evidence type="ECO:0000313" key="2">
    <source>
        <dbReference type="Proteomes" id="UP000078468"/>
    </source>
</evidence>
<dbReference type="EMBL" id="CP015867">
    <property type="protein sequence ID" value="ANJ12091.1"/>
    <property type="molecule type" value="Genomic_DNA"/>
</dbReference>
<gene>
    <name evidence="1" type="ORF">Spa2297_34010</name>
</gene>
<reference evidence="1 2" key="1">
    <citation type="submission" date="2016-05" db="EMBL/GenBank/DDBJ databases">
        <title>Non-Contiguous Finished Genome Sequence of Streptomyces parvulus 2297 Integrated Site-Specifically with Actinophage R4.</title>
        <authorList>
            <person name="Nishizawa T."/>
            <person name="Miura T."/>
            <person name="Harada C."/>
            <person name="Guo Y."/>
            <person name="Narisawa K."/>
            <person name="Ohta H."/>
            <person name="Takahashi H."/>
            <person name="Shirai M."/>
        </authorList>
    </citation>
    <scope>NUCLEOTIDE SEQUENCE [LARGE SCALE GENOMIC DNA]</scope>
    <source>
        <strain evidence="1 2">2297</strain>
        <plasmid evidence="2">pspa1</plasmid>
    </source>
</reference>
<sequence>MYVDQALQGSCFVERLEVLVLDGRGERGLQKGVGVSDEGVVDVDRDVIKACEPIAGEATVAVDDDVVRRPEVCGALGMGCMKGLPVTTVRGWMMPLPVRHLLYGREAGPRVVRVRSQLLYGNARGFVGGLTGACRQRGGLAREGREAGGAAAHGLGYCVEVGGSAESVGFAHVRLQAISRMGWAWWESGA</sequence>
<dbReference type="Proteomes" id="UP000078468">
    <property type="component" value="Plasmid pspa1"/>
</dbReference>